<proteinExistence type="predicted"/>
<dbReference type="Gene3D" id="1.10.3290.10">
    <property type="entry name" value="Fido-like domain"/>
    <property type="match status" value="1"/>
</dbReference>
<evidence type="ECO:0000256" key="7">
    <source>
        <dbReference type="ARBA" id="ARBA00048696"/>
    </source>
</evidence>
<keyword evidence="1" id="KW-0808">Transferase</keyword>
<comment type="catalytic activity">
    <reaction evidence="7">
        <text>L-tyrosyl-[protein] + ATP = O-(5'-adenylyl)-L-tyrosyl-[protein] + diphosphate</text>
        <dbReference type="Rhea" id="RHEA:54288"/>
        <dbReference type="Rhea" id="RHEA-COMP:10136"/>
        <dbReference type="Rhea" id="RHEA-COMP:13846"/>
        <dbReference type="ChEBI" id="CHEBI:30616"/>
        <dbReference type="ChEBI" id="CHEBI:33019"/>
        <dbReference type="ChEBI" id="CHEBI:46858"/>
        <dbReference type="ChEBI" id="CHEBI:83624"/>
        <dbReference type="EC" id="2.7.7.108"/>
    </reaction>
</comment>
<comment type="catalytic activity">
    <reaction evidence="6">
        <text>L-threonyl-[protein] + ATP = 3-O-(5'-adenylyl)-L-threonyl-[protein] + diphosphate</text>
        <dbReference type="Rhea" id="RHEA:54292"/>
        <dbReference type="Rhea" id="RHEA-COMP:11060"/>
        <dbReference type="Rhea" id="RHEA-COMP:13847"/>
        <dbReference type="ChEBI" id="CHEBI:30013"/>
        <dbReference type="ChEBI" id="CHEBI:30616"/>
        <dbReference type="ChEBI" id="CHEBI:33019"/>
        <dbReference type="ChEBI" id="CHEBI:138113"/>
        <dbReference type="EC" id="2.7.7.108"/>
    </reaction>
</comment>
<dbReference type="RefSeq" id="WP_193109889.1">
    <property type="nucleotide sequence ID" value="NZ_CP041406.1"/>
</dbReference>
<evidence type="ECO:0000313" key="9">
    <source>
        <dbReference type="EMBL" id="QOP45891.1"/>
    </source>
</evidence>
<evidence type="ECO:0000256" key="6">
    <source>
        <dbReference type="ARBA" id="ARBA00047939"/>
    </source>
</evidence>
<dbReference type="EC" id="2.7.7.108" evidence="5"/>
<dbReference type="GO" id="GO:0005524">
    <property type="term" value="F:ATP binding"/>
    <property type="evidence" value="ECO:0007669"/>
    <property type="project" value="UniProtKB-KW"/>
</dbReference>
<evidence type="ECO:0000313" key="10">
    <source>
        <dbReference type="Proteomes" id="UP000593580"/>
    </source>
</evidence>
<dbReference type="InterPro" id="IPR003812">
    <property type="entry name" value="Fido"/>
</dbReference>
<dbReference type="PANTHER" id="PTHR39560:SF1">
    <property type="entry name" value="PROTEIN ADENYLYLTRANSFERASE FIC-RELATED"/>
    <property type="match status" value="1"/>
</dbReference>
<dbReference type="GO" id="GO:0070733">
    <property type="term" value="F:AMPylase activity"/>
    <property type="evidence" value="ECO:0007669"/>
    <property type="project" value="UniProtKB-EC"/>
</dbReference>
<evidence type="ECO:0000256" key="2">
    <source>
        <dbReference type="ARBA" id="ARBA00022695"/>
    </source>
</evidence>
<dbReference type="PROSITE" id="PS51459">
    <property type="entry name" value="FIDO"/>
    <property type="match status" value="1"/>
</dbReference>
<dbReference type="PANTHER" id="PTHR39560">
    <property type="entry name" value="PROTEIN ADENYLYLTRANSFERASE FIC-RELATED"/>
    <property type="match status" value="1"/>
</dbReference>
<evidence type="ECO:0000256" key="3">
    <source>
        <dbReference type="ARBA" id="ARBA00022741"/>
    </source>
</evidence>
<dbReference type="Pfam" id="PF02661">
    <property type="entry name" value="Fic"/>
    <property type="match status" value="1"/>
</dbReference>
<evidence type="ECO:0000259" key="8">
    <source>
        <dbReference type="PROSITE" id="PS51459"/>
    </source>
</evidence>
<dbReference type="InterPro" id="IPR036597">
    <property type="entry name" value="Fido-like_dom_sf"/>
</dbReference>
<evidence type="ECO:0000256" key="1">
    <source>
        <dbReference type="ARBA" id="ARBA00022679"/>
    </source>
</evidence>
<dbReference type="GO" id="GO:0051302">
    <property type="term" value="P:regulation of cell division"/>
    <property type="evidence" value="ECO:0007669"/>
    <property type="project" value="TreeGrafter"/>
</dbReference>
<dbReference type="Proteomes" id="UP000593580">
    <property type="component" value="Chromosome"/>
</dbReference>
<keyword evidence="4" id="KW-0067">ATP-binding</keyword>
<dbReference type="AlphaFoldDB" id="A0A7M1B8G0"/>
<name>A0A7M1B8G0_9BACT</name>
<sequence length="203" mass="24200">MTSKYQLVDNKFYYEDSDVPINKFDIKDTQTIHEIEKELLEEAYTVFFNELDEKTRFDEAYLISLHKRTFESLYEWAGLYRDFNMIKGESRFCQGEFVKSSSQKIFEELKSDNYLKNYESHPKSEFAKKLAYYKCELNALHPFYELNGRITRMFIDMIAAYNGYKFIDYSQISPKEYIDSAIECVQFADTVKLEKIIFNGLSK</sequence>
<protein>
    <recommendedName>
        <fullName evidence="5">protein adenylyltransferase</fullName>
        <ecNumber evidence="5">2.7.7.108</ecNumber>
    </recommendedName>
</protein>
<dbReference type="EMBL" id="CP041406">
    <property type="protein sequence ID" value="QOP45891.1"/>
    <property type="molecule type" value="Genomic_DNA"/>
</dbReference>
<dbReference type="KEGG" id="spal:FM071_06135"/>
<keyword evidence="2" id="KW-0548">Nucleotidyltransferase</keyword>
<evidence type="ECO:0000256" key="4">
    <source>
        <dbReference type="ARBA" id="ARBA00022840"/>
    </source>
</evidence>
<keyword evidence="3" id="KW-0547">Nucleotide-binding</keyword>
<accession>A0A7M1B8G0</accession>
<feature type="domain" description="Fido" evidence="8">
    <location>
        <begin position="57"/>
        <end position="199"/>
    </location>
</feature>
<reference evidence="9 10" key="1">
    <citation type="submission" date="2019-07" db="EMBL/GenBank/DDBJ databases">
        <title>Sulfurimonas paralvinellae sp. nov., a novel mesophilic, hydrogen- and sulfur-oxidizing chemolithoautotroph within the Epsilonproteo- bacteria isolated from a deep-sea hydrothermal vent polychaete nest, reclassification of Thiomicrospira denitrificans as Sulfurimonas denitrificans comb. nov. and emended description of the genus Sulfurimonas.</title>
        <authorList>
            <person name="Wang S."/>
            <person name="Jiang L."/>
            <person name="Shao Z."/>
        </authorList>
    </citation>
    <scope>NUCLEOTIDE SEQUENCE [LARGE SCALE GENOMIC DNA]</scope>
    <source>
        <strain evidence="9 10">GO25</strain>
    </source>
</reference>
<organism evidence="9 10">
    <name type="scientific">Sulfurimonas paralvinellae</name>
    <dbReference type="NCBI Taxonomy" id="317658"/>
    <lineage>
        <taxon>Bacteria</taxon>
        <taxon>Pseudomonadati</taxon>
        <taxon>Campylobacterota</taxon>
        <taxon>Epsilonproteobacteria</taxon>
        <taxon>Campylobacterales</taxon>
        <taxon>Sulfurimonadaceae</taxon>
        <taxon>Sulfurimonas</taxon>
    </lineage>
</organism>
<gene>
    <name evidence="9" type="ORF">FM071_06135</name>
</gene>
<dbReference type="SUPFAM" id="SSF140931">
    <property type="entry name" value="Fic-like"/>
    <property type="match status" value="1"/>
</dbReference>
<keyword evidence="10" id="KW-1185">Reference proteome</keyword>
<evidence type="ECO:0000256" key="5">
    <source>
        <dbReference type="ARBA" id="ARBA00034531"/>
    </source>
</evidence>